<protein>
    <submittedName>
        <fullName evidence="2">Uncharacterized protein</fullName>
    </submittedName>
</protein>
<dbReference type="HOGENOM" id="CLU_2254295_0_0_1"/>
<evidence type="ECO:0000313" key="3">
    <source>
        <dbReference type="Proteomes" id="UP000006038"/>
    </source>
</evidence>
<reference evidence="2" key="1">
    <citation type="journal article" date="2013" name="Nat. Commun.">
        <title>Whole-genome sequencing of Oryza brachyantha reveals mechanisms underlying Oryza genome evolution.</title>
        <authorList>
            <person name="Chen J."/>
            <person name="Huang Q."/>
            <person name="Gao D."/>
            <person name="Wang J."/>
            <person name="Lang Y."/>
            <person name="Liu T."/>
            <person name="Li B."/>
            <person name="Bai Z."/>
            <person name="Luis Goicoechea J."/>
            <person name="Liang C."/>
            <person name="Chen C."/>
            <person name="Zhang W."/>
            <person name="Sun S."/>
            <person name="Liao Y."/>
            <person name="Zhang X."/>
            <person name="Yang L."/>
            <person name="Song C."/>
            <person name="Wang M."/>
            <person name="Shi J."/>
            <person name="Liu G."/>
            <person name="Liu J."/>
            <person name="Zhou H."/>
            <person name="Zhou W."/>
            <person name="Yu Q."/>
            <person name="An N."/>
            <person name="Chen Y."/>
            <person name="Cai Q."/>
            <person name="Wang B."/>
            <person name="Liu B."/>
            <person name="Min J."/>
            <person name="Huang Y."/>
            <person name="Wu H."/>
            <person name="Li Z."/>
            <person name="Zhang Y."/>
            <person name="Yin Y."/>
            <person name="Song W."/>
            <person name="Jiang J."/>
            <person name="Jackson S.A."/>
            <person name="Wing R.A."/>
            <person name="Wang J."/>
            <person name="Chen M."/>
        </authorList>
    </citation>
    <scope>NUCLEOTIDE SEQUENCE [LARGE SCALE GENOMIC DNA]</scope>
    <source>
        <strain evidence="2">cv. IRGC 101232</strain>
    </source>
</reference>
<dbReference type="Gramene" id="OB06G15890.1">
    <property type="protein sequence ID" value="OB06G15890.1"/>
    <property type="gene ID" value="OB06G15890"/>
</dbReference>
<feature type="transmembrane region" description="Helical" evidence="1">
    <location>
        <begin position="62"/>
        <end position="81"/>
    </location>
</feature>
<keyword evidence="1" id="KW-1133">Transmembrane helix</keyword>
<sequence>MLLQVGVFYYSTVTSSCHCSFSHWANVTVVVLRVPFPRLAEKKEKKKRSQLLHLFSVSFDTLLIFCNTTTVLLCVACLNFARNSDAKIGRKKRGEKMGEEKTQG</sequence>
<reference evidence="2" key="2">
    <citation type="submission" date="2013-04" db="UniProtKB">
        <authorList>
            <consortium name="EnsemblPlants"/>
        </authorList>
    </citation>
    <scope>IDENTIFICATION</scope>
</reference>
<accession>J3MC45</accession>
<name>J3MC45_ORYBR</name>
<keyword evidence="1" id="KW-0812">Transmembrane</keyword>
<dbReference type="AlphaFoldDB" id="J3MC45"/>
<keyword evidence="3" id="KW-1185">Reference proteome</keyword>
<evidence type="ECO:0000313" key="2">
    <source>
        <dbReference type="EnsemblPlants" id="OB06G15890.1"/>
    </source>
</evidence>
<dbReference type="Proteomes" id="UP000006038">
    <property type="component" value="Chromosome 6"/>
</dbReference>
<evidence type="ECO:0000256" key="1">
    <source>
        <dbReference type="SAM" id="Phobius"/>
    </source>
</evidence>
<organism evidence="2">
    <name type="scientific">Oryza brachyantha</name>
    <name type="common">malo sina</name>
    <dbReference type="NCBI Taxonomy" id="4533"/>
    <lineage>
        <taxon>Eukaryota</taxon>
        <taxon>Viridiplantae</taxon>
        <taxon>Streptophyta</taxon>
        <taxon>Embryophyta</taxon>
        <taxon>Tracheophyta</taxon>
        <taxon>Spermatophyta</taxon>
        <taxon>Magnoliopsida</taxon>
        <taxon>Liliopsida</taxon>
        <taxon>Poales</taxon>
        <taxon>Poaceae</taxon>
        <taxon>BOP clade</taxon>
        <taxon>Oryzoideae</taxon>
        <taxon>Oryzeae</taxon>
        <taxon>Oryzinae</taxon>
        <taxon>Oryza</taxon>
    </lineage>
</organism>
<keyword evidence="1" id="KW-0472">Membrane</keyword>
<proteinExistence type="predicted"/>
<dbReference type="EnsemblPlants" id="OB06G15890.1">
    <property type="protein sequence ID" value="OB06G15890.1"/>
    <property type="gene ID" value="OB06G15890"/>
</dbReference>